<feature type="domain" description="Bacterial bifunctional deaminase-reductase C-terminal" evidence="1">
    <location>
        <begin position="2"/>
        <end position="184"/>
    </location>
</feature>
<dbReference type="Pfam" id="PF01872">
    <property type="entry name" value="RibD_C"/>
    <property type="match status" value="1"/>
</dbReference>
<dbReference type="Gene3D" id="3.40.430.10">
    <property type="entry name" value="Dihydrofolate Reductase, subunit A"/>
    <property type="match status" value="1"/>
</dbReference>
<dbReference type="RefSeq" id="WP_260904738.1">
    <property type="nucleotide sequence ID" value="NZ_JAOCZP010000005.1"/>
</dbReference>
<protein>
    <submittedName>
        <fullName evidence="2">Dihydrofolate reductase family protein</fullName>
    </submittedName>
</protein>
<dbReference type="EMBL" id="JAOCZP010000005">
    <property type="protein sequence ID" value="MCT7376625.1"/>
    <property type="molecule type" value="Genomic_DNA"/>
</dbReference>
<evidence type="ECO:0000313" key="3">
    <source>
        <dbReference type="Proteomes" id="UP001320831"/>
    </source>
</evidence>
<evidence type="ECO:0000259" key="1">
    <source>
        <dbReference type="Pfam" id="PF01872"/>
    </source>
</evidence>
<dbReference type="SUPFAM" id="SSF53597">
    <property type="entry name" value="Dihydrofolate reductase-like"/>
    <property type="match status" value="1"/>
</dbReference>
<organism evidence="2 3">
    <name type="scientific">Chelativorans salis</name>
    <dbReference type="NCBI Taxonomy" id="2978478"/>
    <lineage>
        <taxon>Bacteria</taxon>
        <taxon>Pseudomonadati</taxon>
        <taxon>Pseudomonadota</taxon>
        <taxon>Alphaproteobacteria</taxon>
        <taxon>Hyphomicrobiales</taxon>
        <taxon>Phyllobacteriaceae</taxon>
        <taxon>Chelativorans</taxon>
    </lineage>
</organism>
<gene>
    <name evidence="2" type="ORF">N5A92_16445</name>
</gene>
<dbReference type="InterPro" id="IPR024072">
    <property type="entry name" value="DHFR-like_dom_sf"/>
</dbReference>
<accession>A0ABT2LPY9</accession>
<dbReference type="InterPro" id="IPR002734">
    <property type="entry name" value="RibDG_C"/>
</dbReference>
<sequence length="193" mass="21477">MRKILVSMWTTLDGLVAGPNDEMNWVRGDDEMMAYEQSFVEAADTLMLGRKTFGDFAGHFPGVAKDTEPKTGTDEMQRGYARRVDVMKKIVVSASGNVAEWRNSQVLSKLDGEEIGRLKNARGGDIVMYGSLSVIDALRKLGLIDEYQLLVHPIVLGNGRPLFDRTRPVNLELQSVKPFKSGVTLMRFRPGEA</sequence>
<evidence type="ECO:0000313" key="2">
    <source>
        <dbReference type="EMBL" id="MCT7376625.1"/>
    </source>
</evidence>
<keyword evidence="3" id="KW-1185">Reference proteome</keyword>
<dbReference type="PANTHER" id="PTHR38011:SF11">
    <property type="entry name" value="2,5-DIAMINO-6-RIBOSYLAMINO-4(3H)-PYRIMIDINONE 5'-PHOSPHATE REDUCTASE"/>
    <property type="match status" value="1"/>
</dbReference>
<comment type="caution">
    <text evidence="2">The sequence shown here is derived from an EMBL/GenBank/DDBJ whole genome shotgun (WGS) entry which is preliminary data.</text>
</comment>
<dbReference type="InterPro" id="IPR050765">
    <property type="entry name" value="Riboflavin_Biosynth_HTPR"/>
</dbReference>
<proteinExistence type="predicted"/>
<name>A0ABT2LPY9_9HYPH</name>
<dbReference type="Proteomes" id="UP001320831">
    <property type="component" value="Unassembled WGS sequence"/>
</dbReference>
<reference evidence="2 3" key="1">
    <citation type="submission" date="2022-09" db="EMBL/GenBank/DDBJ databases">
        <title>Chelativorans salina sp. nov., a novel slightly halophilic bacterium isolated from a saline lake sediment enrichment.</title>
        <authorList>
            <person name="Gao L."/>
            <person name="Fang B.-Z."/>
            <person name="Li W.-J."/>
        </authorList>
    </citation>
    <scope>NUCLEOTIDE SEQUENCE [LARGE SCALE GENOMIC DNA]</scope>
    <source>
        <strain evidence="2 3">EGI FJ00035</strain>
    </source>
</reference>
<dbReference type="PANTHER" id="PTHR38011">
    <property type="entry name" value="DIHYDROFOLATE REDUCTASE FAMILY PROTEIN (AFU_ORTHOLOGUE AFUA_8G06820)"/>
    <property type="match status" value="1"/>
</dbReference>